<dbReference type="Pfam" id="PF09948">
    <property type="entry name" value="PpoB2"/>
    <property type="match status" value="1"/>
</dbReference>
<accession>A0A9W6GZL7</accession>
<evidence type="ECO:0008006" key="4">
    <source>
        <dbReference type="Google" id="ProtNLM"/>
    </source>
</evidence>
<organism evidence="2 3">
    <name type="scientific">Methylocystis echinoides</name>
    <dbReference type="NCBI Taxonomy" id="29468"/>
    <lineage>
        <taxon>Bacteria</taxon>
        <taxon>Pseudomonadati</taxon>
        <taxon>Pseudomonadota</taxon>
        <taxon>Alphaproteobacteria</taxon>
        <taxon>Hyphomicrobiales</taxon>
        <taxon>Methylocystaceae</taxon>
        <taxon>Methylocystis</taxon>
    </lineage>
</organism>
<gene>
    <name evidence="2" type="ORF">LMG27198_50340</name>
</gene>
<evidence type="ECO:0000256" key="1">
    <source>
        <dbReference type="SAM" id="Phobius"/>
    </source>
</evidence>
<keyword evidence="1" id="KW-0472">Membrane</keyword>
<keyword evidence="1" id="KW-0812">Transmembrane</keyword>
<keyword evidence="1" id="KW-1133">Transmembrane helix</keyword>
<feature type="transmembrane region" description="Helical" evidence="1">
    <location>
        <begin position="242"/>
        <end position="261"/>
    </location>
</feature>
<evidence type="ECO:0000313" key="2">
    <source>
        <dbReference type="EMBL" id="GLI96042.1"/>
    </source>
</evidence>
<dbReference type="AlphaFoldDB" id="A0A9W6GZL7"/>
<dbReference type="InterPro" id="IPR018688">
    <property type="entry name" value="PpoB2-like"/>
</dbReference>
<evidence type="ECO:0000313" key="3">
    <source>
        <dbReference type="Proteomes" id="UP001144323"/>
    </source>
</evidence>
<protein>
    <recommendedName>
        <fullName evidence="4">DUF2182 domain-containing protein</fullName>
    </recommendedName>
</protein>
<feature type="transmembrane region" description="Helical" evidence="1">
    <location>
        <begin position="24"/>
        <end position="42"/>
    </location>
</feature>
<dbReference type="Proteomes" id="UP001144323">
    <property type="component" value="Unassembled WGS sequence"/>
</dbReference>
<feature type="transmembrane region" description="Helical" evidence="1">
    <location>
        <begin position="62"/>
        <end position="84"/>
    </location>
</feature>
<reference evidence="2" key="1">
    <citation type="journal article" date="2023" name="Int. J. Syst. Evol. Microbiol.">
        <title>Methylocystis iwaonis sp. nov., a type II methane-oxidizing bacterium from surface soil of a rice paddy field in Japan, and emended description of the genus Methylocystis (ex Whittenbury et al. 1970) Bowman et al. 1993.</title>
        <authorList>
            <person name="Kaise H."/>
            <person name="Sawadogo J.B."/>
            <person name="Alam M.S."/>
            <person name="Ueno C."/>
            <person name="Dianou D."/>
            <person name="Shinjo R."/>
            <person name="Asakawa S."/>
        </authorList>
    </citation>
    <scope>NUCLEOTIDE SEQUENCE</scope>
    <source>
        <strain evidence="2">LMG27198</strain>
    </source>
</reference>
<proteinExistence type="predicted"/>
<keyword evidence="3" id="KW-1185">Reference proteome</keyword>
<dbReference type="RefSeq" id="WP_281807170.1">
    <property type="nucleotide sequence ID" value="NZ_BSEC01000007.1"/>
</dbReference>
<name>A0A9W6GZL7_9HYPH</name>
<feature type="transmembrane region" description="Helical" evidence="1">
    <location>
        <begin position="105"/>
        <end position="129"/>
    </location>
</feature>
<sequence>MVELTAAVEMEKARIDPIGAQRNVILGLLIMFCSGAWAWLAWHGAGIHHHPGSPMAAPTMGMQAPLFVTMWMAMTVAMMFPTAAPMLLTFHKTQESKRRHGQAFVATWAFLAGYMVVWLLSGIAAYIGAIAFEAFASRAAFSAETMNRFGGAILVAAGLYQLTPIKDMCLSKCRTPLSFIMTSWRDGVNGAVMMGVIHGAYCLGCCWLLCAIMFPLGMMNLAVLATVTLVVFAEKTLHRARLLAQVTAVILTVGGALMIAAPDALSTFVEG</sequence>
<dbReference type="EMBL" id="BSEC01000007">
    <property type="protein sequence ID" value="GLI96042.1"/>
    <property type="molecule type" value="Genomic_DNA"/>
</dbReference>
<feature type="transmembrane region" description="Helical" evidence="1">
    <location>
        <begin position="216"/>
        <end position="233"/>
    </location>
</feature>
<comment type="caution">
    <text evidence="2">The sequence shown here is derived from an EMBL/GenBank/DDBJ whole genome shotgun (WGS) entry which is preliminary data.</text>
</comment>